<comment type="cofactor">
    <cofactor evidence="2">
        <name>Mg(2+)</name>
        <dbReference type="ChEBI" id="CHEBI:18420"/>
    </cofactor>
</comment>
<comment type="similarity">
    <text evidence="4">Belongs to the DNA polymerase type-Y family.</text>
</comment>
<dbReference type="GO" id="GO:0005634">
    <property type="term" value="C:nucleus"/>
    <property type="evidence" value="ECO:0007669"/>
    <property type="project" value="UniProtKB-SubCell"/>
</dbReference>
<dbReference type="Proteomes" id="UP000007264">
    <property type="component" value="Unassembled WGS sequence"/>
</dbReference>
<evidence type="ECO:0000256" key="2">
    <source>
        <dbReference type="ARBA" id="ARBA00001946"/>
    </source>
</evidence>
<dbReference type="SUPFAM" id="SSF100879">
    <property type="entry name" value="Lesion bypass DNA polymerase (Y-family), little finger domain"/>
    <property type="match status" value="1"/>
</dbReference>
<dbReference type="eggNOG" id="KOG2095">
    <property type="taxonomic scope" value="Eukaryota"/>
</dbReference>
<evidence type="ECO:0000256" key="10">
    <source>
        <dbReference type="ARBA" id="ARBA00022842"/>
    </source>
</evidence>
<evidence type="ECO:0000256" key="3">
    <source>
        <dbReference type="ARBA" id="ARBA00004123"/>
    </source>
</evidence>
<dbReference type="EMBL" id="AGSI01000019">
    <property type="protein sequence ID" value="EIE19275.1"/>
    <property type="molecule type" value="Genomic_DNA"/>
</dbReference>
<dbReference type="Pfam" id="PF11799">
    <property type="entry name" value="IMS_C"/>
    <property type="match status" value="1"/>
</dbReference>
<feature type="non-terminal residue" evidence="17">
    <location>
        <position position="1"/>
    </location>
</feature>
<accession>I0YLK6</accession>
<comment type="caution">
    <text evidence="17">The sequence shown here is derived from an EMBL/GenBank/DDBJ whole genome shotgun (WGS) entry which is preliminary data.</text>
</comment>
<evidence type="ECO:0000256" key="14">
    <source>
        <dbReference type="ARBA" id="ARBA00049244"/>
    </source>
</evidence>
<evidence type="ECO:0000256" key="8">
    <source>
        <dbReference type="ARBA" id="ARBA00022723"/>
    </source>
</evidence>
<dbReference type="SUPFAM" id="SSF56672">
    <property type="entry name" value="DNA/RNA polymerases"/>
    <property type="match status" value="1"/>
</dbReference>
<dbReference type="PROSITE" id="PS50173">
    <property type="entry name" value="UMUC"/>
    <property type="match status" value="1"/>
</dbReference>
<dbReference type="STRING" id="574566.I0YLK6"/>
<dbReference type="InterPro" id="IPR052230">
    <property type="entry name" value="DNA_polymerase_eta"/>
</dbReference>
<dbReference type="GO" id="GO:0003887">
    <property type="term" value="F:DNA-directed DNA polymerase activity"/>
    <property type="evidence" value="ECO:0007669"/>
    <property type="project" value="UniProtKB-EC"/>
</dbReference>
<dbReference type="EC" id="2.7.7.7" evidence="5"/>
<dbReference type="OrthoDB" id="5723at2759"/>
<dbReference type="GO" id="GO:0042276">
    <property type="term" value="P:error-prone translesion synthesis"/>
    <property type="evidence" value="ECO:0007669"/>
    <property type="project" value="TreeGrafter"/>
</dbReference>
<keyword evidence="10" id="KW-0460">Magnesium</keyword>
<evidence type="ECO:0000256" key="1">
    <source>
        <dbReference type="ARBA" id="ARBA00001936"/>
    </source>
</evidence>
<dbReference type="Gene3D" id="1.10.150.20">
    <property type="entry name" value="5' to 3' exonuclease, C-terminal subdomain"/>
    <property type="match status" value="1"/>
</dbReference>
<dbReference type="Gene3D" id="3.30.1490.100">
    <property type="entry name" value="DNA polymerase, Y-family, little finger domain"/>
    <property type="match status" value="1"/>
</dbReference>
<dbReference type="GO" id="GO:0005657">
    <property type="term" value="C:replication fork"/>
    <property type="evidence" value="ECO:0007669"/>
    <property type="project" value="TreeGrafter"/>
</dbReference>
<feature type="region of interest" description="Disordered" evidence="15">
    <location>
        <begin position="404"/>
        <end position="426"/>
    </location>
</feature>
<dbReference type="PIRSF" id="PIRSF036603">
    <property type="entry name" value="DPol_eta"/>
    <property type="match status" value="1"/>
</dbReference>
<dbReference type="InterPro" id="IPR017961">
    <property type="entry name" value="DNA_pol_Y-fam_little_finger"/>
</dbReference>
<dbReference type="InterPro" id="IPR043502">
    <property type="entry name" value="DNA/RNA_pol_sf"/>
</dbReference>
<organism evidence="17 18">
    <name type="scientific">Coccomyxa subellipsoidea (strain C-169)</name>
    <name type="common">Green microalga</name>
    <dbReference type="NCBI Taxonomy" id="574566"/>
    <lineage>
        <taxon>Eukaryota</taxon>
        <taxon>Viridiplantae</taxon>
        <taxon>Chlorophyta</taxon>
        <taxon>core chlorophytes</taxon>
        <taxon>Trebouxiophyceae</taxon>
        <taxon>Trebouxiophyceae incertae sedis</taxon>
        <taxon>Coccomyxaceae</taxon>
        <taxon>Coccomyxa</taxon>
        <taxon>Coccomyxa subellipsoidea</taxon>
    </lineage>
</organism>
<sequence>LAELQYNPNGDLSTLRPDEERIFNSSNGSLIAVGYEARAKGVKRGMRGDDARKVCPDLNLVQVPVAHGKADLTLYRASGKQVLNILARLSVAERASIDECYLDITEEAKRRLAASSAHPPLPINVGEVHGEGGTEAWWHRPVGAWGPGQRLLACGAAVVAELRAAVRRELGYSCSAGIAHNKILAKLASGMHKPSQQTLVTLDCVPGLMAGLPIPKLRQLGGKFGEEIMTALNITTVGELSAVPLRRLEAVCSQADALWLHRLSRGIDDEEVKERQLPQSISCGKTFRGHTALKAFPAVHKWLGELGDELEERITADRADNERVPRLLTVGMWGEGGPGTSGGSVSRSCQLRRPESQPMAEDGLKLIKRWASDRPGWAITSLYMTASNFQAAPTGSSTITRFLKPKSAPGQQSPPPSGSTAAQPHRSGALDAPLLLQCTEEVGREVSVVMSNLD</sequence>
<keyword evidence="12" id="KW-0539">Nucleus</keyword>
<comment type="catalytic activity">
    <reaction evidence="14">
        <text>DNA(n) + a 2'-deoxyribonucleoside 5'-triphosphate = DNA(n+1) + diphosphate</text>
        <dbReference type="Rhea" id="RHEA:22508"/>
        <dbReference type="Rhea" id="RHEA-COMP:17339"/>
        <dbReference type="Rhea" id="RHEA-COMP:17340"/>
        <dbReference type="ChEBI" id="CHEBI:33019"/>
        <dbReference type="ChEBI" id="CHEBI:61560"/>
        <dbReference type="ChEBI" id="CHEBI:173112"/>
        <dbReference type="EC" id="2.7.7.7"/>
    </reaction>
</comment>
<keyword evidence="9" id="KW-0227">DNA damage</keyword>
<dbReference type="AlphaFoldDB" id="I0YLK6"/>
<keyword evidence="6" id="KW-0808">Transferase</keyword>
<dbReference type="GO" id="GO:0006281">
    <property type="term" value="P:DNA repair"/>
    <property type="evidence" value="ECO:0007669"/>
    <property type="project" value="UniProtKB-KW"/>
</dbReference>
<dbReference type="Pfam" id="PF00817">
    <property type="entry name" value="IMS"/>
    <property type="match status" value="1"/>
</dbReference>
<evidence type="ECO:0000256" key="9">
    <source>
        <dbReference type="ARBA" id="ARBA00022763"/>
    </source>
</evidence>
<protein>
    <recommendedName>
        <fullName evidence="13">DNA polymerase eta</fullName>
        <ecNumber evidence="5">2.7.7.7</ecNumber>
    </recommendedName>
</protein>
<dbReference type="GeneID" id="17037395"/>
<dbReference type="GO" id="GO:0035861">
    <property type="term" value="C:site of double-strand break"/>
    <property type="evidence" value="ECO:0007669"/>
    <property type="project" value="TreeGrafter"/>
</dbReference>
<evidence type="ECO:0000256" key="12">
    <source>
        <dbReference type="ARBA" id="ARBA00023242"/>
    </source>
</evidence>
<evidence type="ECO:0000256" key="5">
    <source>
        <dbReference type="ARBA" id="ARBA00012417"/>
    </source>
</evidence>
<gene>
    <name evidence="17" type="ORF">COCSUDRAFT_1971</name>
</gene>
<evidence type="ECO:0000313" key="17">
    <source>
        <dbReference type="EMBL" id="EIE19275.1"/>
    </source>
</evidence>
<dbReference type="GO" id="GO:0046872">
    <property type="term" value="F:metal ion binding"/>
    <property type="evidence" value="ECO:0007669"/>
    <property type="project" value="UniProtKB-KW"/>
</dbReference>
<dbReference type="Gene3D" id="3.40.1170.60">
    <property type="match status" value="1"/>
</dbReference>
<dbReference type="InterPro" id="IPR001126">
    <property type="entry name" value="UmuC"/>
</dbReference>
<dbReference type="GO" id="GO:0003684">
    <property type="term" value="F:damaged DNA binding"/>
    <property type="evidence" value="ECO:0007669"/>
    <property type="project" value="InterPro"/>
</dbReference>
<dbReference type="KEGG" id="csl:COCSUDRAFT_1971"/>
<reference evidence="17 18" key="1">
    <citation type="journal article" date="2012" name="Genome Biol.">
        <title>The genome of the polar eukaryotic microalga coccomyxa subellipsoidea reveals traits of cold adaptation.</title>
        <authorList>
            <person name="Blanc G."/>
            <person name="Agarkova I."/>
            <person name="Grimwood J."/>
            <person name="Kuo A."/>
            <person name="Brueggeman A."/>
            <person name="Dunigan D."/>
            <person name="Gurnon J."/>
            <person name="Ladunga I."/>
            <person name="Lindquist E."/>
            <person name="Lucas S."/>
            <person name="Pangilinan J."/>
            <person name="Proschold T."/>
            <person name="Salamov A."/>
            <person name="Schmutz J."/>
            <person name="Weeks D."/>
            <person name="Yamada T."/>
            <person name="Claverie J.M."/>
            <person name="Grigoriev I."/>
            <person name="Van Etten J."/>
            <person name="Lomsadze A."/>
            <person name="Borodovsky M."/>
        </authorList>
    </citation>
    <scope>NUCLEOTIDE SEQUENCE [LARGE SCALE GENOMIC DNA]</scope>
    <source>
        <strain evidence="17 18">C-169</strain>
    </source>
</reference>
<dbReference type="RefSeq" id="XP_005643819.1">
    <property type="nucleotide sequence ID" value="XM_005643762.1"/>
</dbReference>
<evidence type="ECO:0000256" key="7">
    <source>
        <dbReference type="ARBA" id="ARBA00022695"/>
    </source>
</evidence>
<evidence type="ECO:0000256" key="11">
    <source>
        <dbReference type="ARBA" id="ARBA00023204"/>
    </source>
</evidence>
<keyword evidence="11" id="KW-0234">DNA repair</keyword>
<dbReference type="Pfam" id="PF21704">
    <property type="entry name" value="POLH-Rev1_HhH"/>
    <property type="match status" value="1"/>
</dbReference>
<evidence type="ECO:0000313" key="18">
    <source>
        <dbReference type="Proteomes" id="UP000007264"/>
    </source>
</evidence>
<dbReference type="FunFam" id="1.10.150.20:FF:000014">
    <property type="entry name" value="Polymerase (DNA directed), eta"/>
    <property type="match status" value="1"/>
</dbReference>
<feature type="compositionally biased region" description="Gly residues" evidence="15">
    <location>
        <begin position="333"/>
        <end position="342"/>
    </location>
</feature>
<keyword evidence="8" id="KW-0479">Metal-binding</keyword>
<feature type="domain" description="UmuC" evidence="16">
    <location>
        <begin position="1"/>
        <end position="221"/>
    </location>
</feature>
<feature type="non-terminal residue" evidence="17">
    <location>
        <position position="454"/>
    </location>
</feature>
<evidence type="ECO:0000259" key="16">
    <source>
        <dbReference type="PROSITE" id="PS50173"/>
    </source>
</evidence>
<feature type="region of interest" description="Disordered" evidence="15">
    <location>
        <begin position="330"/>
        <end position="358"/>
    </location>
</feature>
<comment type="subcellular location">
    <subcellularLocation>
        <location evidence="3">Nucleus</location>
    </subcellularLocation>
</comment>
<evidence type="ECO:0000256" key="4">
    <source>
        <dbReference type="ARBA" id="ARBA00010945"/>
    </source>
</evidence>
<dbReference type="PANTHER" id="PTHR45873">
    <property type="entry name" value="DNA POLYMERASE ETA"/>
    <property type="match status" value="1"/>
</dbReference>
<comment type="cofactor">
    <cofactor evidence="1">
        <name>Mn(2+)</name>
        <dbReference type="ChEBI" id="CHEBI:29035"/>
    </cofactor>
</comment>
<keyword evidence="18" id="KW-1185">Reference proteome</keyword>
<dbReference type="FunFam" id="3.40.1170.60:FF:000003">
    <property type="entry name" value="DNA polymerase eta"/>
    <property type="match status" value="1"/>
</dbReference>
<proteinExistence type="inferred from homology"/>
<evidence type="ECO:0000256" key="6">
    <source>
        <dbReference type="ARBA" id="ARBA00022679"/>
    </source>
</evidence>
<dbReference type="PANTHER" id="PTHR45873:SF1">
    <property type="entry name" value="DNA POLYMERASE ETA"/>
    <property type="match status" value="1"/>
</dbReference>
<evidence type="ECO:0000256" key="13">
    <source>
        <dbReference type="ARBA" id="ARBA00044975"/>
    </source>
</evidence>
<keyword evidence="7" id="KW-0548">Nucleotidyltransferase</keyword>
<name>I0YLK6_COCSC</name>
<dbReference type="GO" id="GO:0009411">
    <property type="term" value="P:response to UV"/>
    <property type="evidence" value="ECO:0007669"/>
    <property type="project" value="UniProtKB-ARBA"/>
</dbReference>
<dbReference type="InterPro" id="IPR043128">
    <property type="entry name" value="Rev_trsase/Diguanyl_cyclase"/>
</dbReference>
<dbReference type="Gene3D" id="3.30.70.270">
    <property type="match status" value="2"/>
</dbReference>
<dbReference type="InterPro" id="IPR036775">
    <property type="entry name" value="DNA_pol_Y-fam_lit_finger_sf"/>
</dbReference>
<evidence type="ECO:0000256" key="15">
    <source>
        <dbReference type="SAM" id="MobiDB-lite"/>
    </source>
</evidence>